<dbReference type="InParanoid" id="I1C7M0"/>
<name>I1C7M0_RHIO9</name>
<dbReference type="RefSeq" id="XP_067519846.1">
    <property type="nucleotide sequence ID" value="XM_067663745.1"/>
</dbReference>
<keyword evidence="2" id="KW-1185">Reference proteome</keyword>
<organism evidence="1 2">
    <name type="scientific">Rhizopus delemar (strain RA 99-880 / ATCC MYA-4621 / FGSC 9543 / NRRL 43880)</name>
    <name type="common">Mucormycosis agent</name>
    <name type="synonym">Rhizopus arrhizus var. delemar</name>
    <dbReference type="NCBI Taxonomy" id="246409"/>
    <lineage>
        <taxon>Eukaryota</taxon>
        <taxon>Fungi</taxon>
        <taxon>Fungi incertae sedis</taxon>
        <taxon>Mucoromycota</taxon>
        <taxon>Mucoromycotina</taxon>
        <taxon>Mucoromycetes</taxon>
        <taxon>Mucorales</taxon>
        <taxon>Mucorineae</taxon>
        <taxon>Rhizopodaceae</taxon>
        <taxon>Rhizopus</taxon>
    </lineage>
</organism>
<dbReference type="AlphaFoldDB" id="I1C7M0"/>
<protein>
    <submittedName>
        <fullName evidence="1">Uncharacterized protein</fullName>
    </submittedName>
</protein>
<dbReference type="Proteomes" id="UP000009138">
    <property type="component" value="Unassembled WGS sequence"/>
</dbReference>
<dbReference type="EMBL" id="CH476737">
    <property type="protein sequence ID" value="EIE84450.1"/>
    <property type="molecule type" value="Genomic_DNA"/>
</dbReference>
<evidence type="ECO:0000313" key="1">
    <source>
        <dbReference type="EMBL" id="EIE84450.1"/>
    </source>
</evidence>
<dbReference type="GeneID" id="93616126"/>
<evidence type="ECO:0000313" key="2">
    <source>
        <dbReference type="Proteomes" id="UP000009138"/>
    </source>
</evidence>
<proteinExistence type="predicted"/>
<sequence length="35" mass="3869">MDVREAARVLKMLEITAQSCFGGDDGQSRQSNKQV</sequence>
<accession>I1C7M0</accession>
<gene>
    <name evidence="1" type="ORF">RO3G_09160</name>
</gene>
<dbReference type="VEuPathDB" id="FungiDB:RO3G_09160"/>
<reference evidence="1 2" key="1">
    <citation type="journal article" date="2009" name="PLoS Genet.">
        <title>Genomic analysis of the basal lineage fungus Rhizopus oryzae reveals a whole-genome duplication.</title>
        <authorList>
            <person name="Ma L.-J."/>
            <person name="Ibrahim A.S."/>
            <person name="Skory C."/>
            <person name="Grabherr M.G."/>
            <person name="Burger G."/>
            <person name="Butler M."/>
            <person name="Elias M."/>
            <person name="Idnurm A."/>
            <person name="Lang B.F."/>
            <person name="Sone T."/>
            <person name="Abe A."/>
            <person name="Calvo S.E."/>
            <person name="Corrochano L.M."/>
            <person name="Engels R."/>
            <person name="Fu J."/>
            <person name="Hansberg W."/>
            <person name="Kim J.-M."/>
            <person name="Kodira C.D."/>
            <person name="Koehrsen M.J."/>
            <person name="Liu B."/>
            <person name="Miranda-Saavedra D."/>
            <person name="O'Leary S."/>
            <person name="Ortiz-Castellanos L."/>
            <person name="Poulter R."/>
            <person name="Rodriguez-Romero J."/>
            <person name="Ruiz-Herrera J."/>
            <person name="Shen Y.-Q."/>
            <person name="Zeng Q."/>
            <person name="Galagan J."/>
            <person name="Birren B.W."/>
            <person name="Cuomo C.A."/>
            <person name="Wickes B.L."/>
        </authorList>
    </citation>
    <scope>NUCLEOTIDE SEQUENCE [LARGE SCALE GENOMIC DNA]</scope>
    <source>
        <strain evidence="2">RA 99-880 / ATCC MYA-4621 / FGSC 9543 / NRRL 43880</strain>
    </source>
</reference>